<gene>
    <name evidence="1" type="ORF">BCR41DRAFT_344372</name>
</gene>
<dbReference type="RefSeq" id="XP_021886652.1">
    <property type="nucleotide sequence ID" value="XM_022022495.1"/>
</dbReference>
<protein>
    <submittedName>
        <fullName evidence="1">Uncharacterized protein</fullName>
    </submittedName>
</protein>
<organism evidence="1 2">
    <name type="scientific">Lobosporangium transversale</name>
    <dbReference type="NCBI Taxonomy" id="64571"/>
    <lineage>
        <taxon>Eukaryota</taxon>
        <taxon>Fungi</taxon>
        <taxon>Fungi incertae sedis</taxon>
        <taxon>Mucoromycota</taxon>
        <taxon>Mortierellomycotina</taxon>
        <taxon>Mortierellomycetes</taxon>
        <taxon>Mortierellales</taxon>
        <taxon>Mortierellaceae</taxon>
        <taxon>Lobosporangium</taxon>
    </lineage>
</organism>
<dbReference type="InParanoid" id="A0A1Y2H340"/>
<comment type="caution">
    <text evidence="1">The sequence shown here is derived from an EMBL/GenBank/DDBJ whole genome shotgun (WGS) entry which is preliminary data.</text>
</comment>
<accession>A0A1Y2H340</accession>
<dbReference type="GeneID" id="33564339"/>
<dbReference type="AlphaFoldDB" id="A0A1Y2H340"/>
<reference evidence="1 2" key="1">
    <citation type="submission" date="2016-07" db="EMBL/GenBank/DDBJ databases">
        <title>Pervasive Adenine N6-methylation of Active Genes in Fungi.</title>
        <authorList>
            <consortium name="DOE Joint Genome Institute"/>
            <person name="Mondo S.J."/>
            <person name="Dannebaum R.O."/>
            <person name="Kuo R.C."/>
            <person name="Labutti K."/>
            <person name="Haridas S."/>
            <person name="Kuo A."/>
            <person name="Salamov A."/>
            <person name="Ahrendt S.R."/>
            <person name="Lipzen A."/>
            <person name="Sullivan W."/>
            <person name="Andreopoulos W.B."/>
            <person name="Clum A."/>
            <person name="Lindquist E."/>
            <person name="Daum C."/>
            <person name="Ramamoorthy G.K."/>
            <person name="Gryganskyi A."/>
            <person name="Culley D."/>
            <person name="Magnuson J.K."/>
            <person name="James T.Y."/>
            <person name="O'Malley M.A."/>
            <person name="Stajich J.E."/>
            <person name="Spatafora J.W."/>
            <person name="Visel A."/>
            <person name="Grigoriev I.V."/>
        </authorList>
    </citation>
    <scope>NUCLEOTIDE SEQUENCE [LARGE SCALE GENOMIC DNA]</scope>
    <source>
        <strain evidence="1 2">NRRL 3116</strain>
    </source>
</reference>
<sequence>MILGRCSEIYQKIMAGGFNSSLPTATKTVSFLLKFDGAGTTASLRTLSGTLEPKLRSVKKATQKKVDKVVRTIRRFMVIIGAWSGEG</sequence>
<dbReference type="EMBL" id="MCFF01000001">
    <property type="protein sequence ID" value="ORZ28979.1"/>
    <property type="molecule type" value="Genomic_DNA"/>
</dbReference>
<evidence type="ECO:0000313" key="1">
    <source>
        <dbReference type="EMBL" id="ORZ28979.1"/>
    </source>
</evidence>
<proteinExistence type="predicted"/>
<evidence type="ECO:0000313" key="2">
    <source>
        <dbReference type="Proteomes" id="UP000193648"/>
    </source>
</evidence>
<keyword evidence="2" id="KW-1185">Reference proteome</keyword>
<dbReference type="Proteomes" id="UP000193648">
    <property type="component" value="Unassembled WGS sequence"/>
</dbReference>
<name>A0A1Y2H340_9FUNG</name>